<dbReference type="PANTHER" id="PTHR43394">
    <property type="entry name" value="ATP-DEPENDENT PERMEASE MDL1, MITOCHONDRIAL"/>
    <property type="match status" value="1"/>
</dbReference>
<evidence type="ECO:0000256" key="2">
    <source>
        <dbReference type="ARBA" id="ARBA00022692"/>
    </source>
</evidence>
<keyword evidence="3" id="KW-0547">Nucleotide-binding</keyword>
<dbReference type="SUPFAM" id="SSF90123">
    <property type="entry name" value="ABC transporter transmembrane region"/>
    <property type="match status" value="1"/>
</dbReference>
<dbReference type="PROSITE" id="PS50893">
    <property type="entry name" value="ABC_TRANSPORTER_2"/>
    <property type="match status" value="1"/>
</dbReference>
<comment type="subcellular location">
    <subcellularLocation>
        <location evidence="1">Membrane</location>
        <topology evidence="1">Multi-pass membrane protein</topology>
    </subcellularLocation>
</comment>
<dbReference type="InterPro" id="IPR039421">
    <property type="entry name" value="Type_1_exporter"/>
</dbReference>
<dbReference type="Gene3D" id="1.20.1560.10">
    <property type="entry name" value="ABC transporter type 1, transmembrane domain"/>
    <property type="match status" value="2"/>
</dbReference>
<dbReference type="InterPro" id="IPR003439">
    <property type="entry name" value="ABC_transporter-like_ATP-bd"/>
</dbReference>
<keyword evidence="2" id="KW-0812">Transmembrane</keyword>
<dbReference type="GO" id="GO:0015421">
    <property type="term" value="F:ABC-type oligopeptide transporter activity"/>
    <property type="evidence" value="ECO:0007669"/>
    <property type="project" value="TreeGrafter"/>
</dbReference>
<dbReference type="PROSITE" id="PS50929">
    <property type="entry name" value="ABC_TM1F"/>
    <property type="match status" value="1"/>
</dbReference>
<dbReference type="InterPro" id="IPR011527">
    <property type="entry name" value="ABC1_TM_dom"/>
</dbReference>
<keyword evidence="4" id="KW-0067">ATP-binding</keyword>
<evidence type="ECO:0000313" key="10">
    <source>
        <dbReference type="WBParaSite" id="ALUE_0000466801-mRNA-1"/>
    </source>
</evidence>
<evidence type="ECO:0000256" key="6">
    <source>
        <dbReference type="ARBA" id="ARBA00023136"/>
    </source>
</evidence>
<dbReference type="GO" id="GO:0016887">
    <property type="term" value="F:ATP hydrolysis activity"/>
    <property type="evidence" value="ECO:0007669"/>
    <property type="project" value="InterPro"/>
</dbReference>
<dbReference type="InterPro" id="IPR036640">
    <property type="entry name" value="ABC1_TM_sf"/>
</dbReference>
<evidence type="ECO:0000256" key="3">
    <source>
        <dbReference type="ARBA" id="ARBA00022741"/>
    </source>
</evidence>
<dbReference type="InterPro" id="IPR017871">
    <property type="entry name" value="ABC_transporter-like_CS"/>
</dbReference>
<evidence type="ECO:0000256" key="5">
    <source>
        <dbReference type="ARBA" id="ARBA00022989"/>
    </source>
</evidence>
<protein>
    <submittedName>
        <fullName evidence="10">ABC transmembrane type-1 domain-containing protein</fullName>
    </submittedName>
</protein>
<organism evidence="9 10">
    <name type="scientific">Ascaris lumbricoides</name>
    <name type="common">Giant roundworm</name>
    <dbReference type="NCBI Taxonomy" id="6252"/>
    <lineage>
        <taxon>Eukaryota</taxon>
        <taxon>Metazoa</taxon>
        <taxon>Ecdysozoa</taxon>
        <taxon>Nematoda</taxon>
        <taxon>Chromadorea</taxon>
        <taxon>Rhabditida</taxon>
        <taxon>Spirurina</taxon>
        <taxon>Ascaridomorpha</taxon>
        <taxon>Ascaridoidea</taxon>
        <taxon>Ascarididae</taxon>
        <taxon>Ascaris</taxon>
    </lineage>
</organism>
<keyword evidence="6" id="KW-0472">Membrane</keyword>
<dbReference type="InterPro" id="IPR027417">
    <property type="entry name" value="P-loop_NTPase"/>
</dbReference>
<dbReference type="PROSITE" id="PS00211">
    <property type="entry name" value="ABC_TRANSPORTER_1"/>
    <property type="match status" value="1"/>
</dbReference>
<evidence type="ECO:0000256" key="4">
    <source>
        <dbReference type="ARBA" id="ARBA00022840"/>
    </source>
</evidence>
<dbReference type="SUPFAM" id="SSF52540">
    <property type="entry name" value="P-loop containing nucleoside triphosphate hydrolases"/>
    <property type="match status" value="1"/>
</dbReference>
<dbReference type="GO" id="GO:0005524">
    <property type="term" value="F:ATP binding"/>
    <property type="evidence" value="ECO:0007669"/>
    <property type="project" value="UniProtKB-KW"/>
</dbReference>
<reference evidence="10" key="1">
    <citation type="submission" date="2023-03" db="UniProtKB">
        <authorList>
            <consortium name="WormBaseParasite"/>
        </authorList>
    </citation>
    <scope>IDENTIFICATION</scope>
</reference>
<keyword evidence="5" id="KW-1133">Transmembrane helix</keyword>
<feature type="domain" description="ABC transmembrane type-1" evidence="8">
    <location>
        <begin position="214"/>
        <end position="492"/>
    </location>
</feature>
<feature type="domain" description="ABC transporter" evidence="7">
    <location>
        <begin position="542"/>
        <end position="771"/>
    </location>
</feature>
<dbReference type="Gene3D" id="3.40.50.300">
    <property type="entry name" value="P-loop containing nucleotide triphosphate hydrolases"/>
    <property type="match status" value="2"/>
</dbReference>
<keyword evidence="9" id="KW-1185">Reference proteome</keyword>
<sequence>MNFITAKNLMAEWYSGAQALFVAVAFSIFDMLMNIFGLAWNGKFFTTDNIIHWLDLENYEFRKNPVDFLGVAFIRVCVLLGGGVGVYANPYGGPAACAKYSNVIFAILLLIVAFSPSKLLAFYEDDNLKFAVGDWILMIWCVFASLFTQAIWTNIFARVKESEPGASDEQIFEDDEYTVRVNKEEDEKLLQQREAMQTLLRLFSYMVKEWAFYLLAFTFLLLYSLSRVFIPYYTGEVVASVFGAGASYSQLHKTVAIMAFLSFSGAVFGGLRGGSFTYAQARIDRRIRDDLFRSLVRQEIGFFDANKTGEICSRLNADCMTMSNTLSLYVNVLSRNLTMLIGSVIFMFSLSWRLSMVTLIAIPLIFLISKVYGVYYDVRFLQNIFAVMKAVNYKLQQLSEETQASVAKANDVAEEVISAVRTVKSFACEKFEALRFLSFLDITLAIGTKKAIAHVGFVWTSEVLYVVYFQYEFLQMGILIVVLWYGGHLVLKDKELGEVWNGFMQAVGASRKVFELIDRKPLVHNYGRIKPDSTISKLEGKIEFKNVKFSYPIRPDLPVMRDISFTVNPGEVVALVGPSGSGKSSCIAMLEHFYEPTSGQVLLDGIPVRDYDHKFLHTKVTEQEIHTCDEKFIREVQEYEFVQKQYSICIKKATQNKKKKRQVALVGQEPVLYARSVRENIAYGIDSITDEEIQRVAILSNAHNFIMETPDGYNTDVGEMGIQMSGGQKQRIAIARALARDPVVLLLDEATSALDSESERLVSKCFTLASSE</sequence>
<evidence type="ECO:0000259" key="7">
    <source>
        <dbReference type="PROSITE" id="PS50893"/>
    </source>
</evidence>
<dbReference type="WBParaSite" id="ALUE_0000466801-mRNA-1">
    <property type="protein sequence ID" value="ALUE_0000466801-mRNA-1"/>
    <property type="gene ID" value="ALUE_0000466801"/>
</dbReference>
<proteinExistence type="predicted"/>
<evidence type="ECO:0000313" key="9">
    <source>
        <dbReference type="Proteomes" id="UP000036681"/>
    </source>
</evidence>
<dbReference type="GO" id="GO:0016020">
    <property type="term" value="C:membrane"/>
    <property type="evidence" value="ECO:0007669"/>
    <property type="project" value="UniProtKB-SubCell"/>
</dbReference>
<accession>A0A9J2P5K7</accession>
<dbReference type="PANTHER" id="PTHR43394:SF19">
    <property type="entry name" value="ABC TRANSPORTER B FAMILY"/>
    <property type="match status" value="1"/>
</dbReference>
<evidence type="ECO:0000259" key="8">
    <source>
        <dbReference type="PROSITE" id="PS50929"/>
    </source>
</evidence>
<dbReference type="AlphaFoldDB" id="A0A9J2P5K7"/>
<dbReference type="CDD" id="cd18572">
    <property type="entry name" value="ABC_6TM_TAP"/>
    <property type="match status" value="1"/>
</dbReference>
<dbReference type="InterPro" id="IPR003593">
    <property type="entry name" value="AAA+_ATPase"/>
</dbReference>
<dbReference type="SMART" id="SM00382">
    <property type="entry name" value="AAA"/>
    <property type="match status" value="1"/>
</dbReference>
<evidence type="ECO:0000256" key="1">
    <source>
        <dbReference type="ARBA" id="ARBA00004141"/>
    </source>
</evidence>
<name>A0A9J2P5K7_ASCLU</name>
<dbReference type="Pfam" id="PF00664">
    <property type="entry name" value="ABC_membrane"/>
    <property type="match status" value="2"/>
</dbReference>
<dbReference type="Pfam" id="PF00005">
    <property type="entry name" value="ABC_tran"/>
    <property type="match status" value="1"/>
</dbReference>
<dbReference type="Proteomes" id="UP000036681">
    <property type="component" value="Unplaced"/>
</dbReference>